<keyword evidence="2" id="KW-1185">Reference proteome</keyword>
<proteinExistence type="predicted"/>
<gene>
    <name evidence="1" type="ORF">HNQ67_001359</name>
</gene>
<name>A0A7W8HXX1_9CAUL</name>
<protein>
    <submittedName>
        <fullName evidence="1">Uncharacterized protein</fullName>
    </submittedName>
</protein>
<dbReference type="Proteomes" id="UP000566663">
    <property type="component" value="Unassembled WGS sequence"/>
</dbReference>
<organism evidence="1 2">
    <name type="scientific">Brevundimonas basaltis</name>
    <dbReference type="NCBI Taxonomy" id="472166"/>
    <lineage>
        <taxon>Bacteria</taxon>
        <taxon>Pseudomonadati</taxon>
        <taxon>Pseudomonadota</taxon>
        <taxon>Alphaproteobacteria</taxon>
        <taxon>Caulobacterales</taxon>
        <taxon>Caulobacteraceae</taxon>
        <taxon>Brevundimonas</taxon>
    </lineage>
</organism>
<reference evidence="1 2" key="1">
    <citation type="submission" date="2020-08" db="EMBL/GenBank/DDBJ databases">
        <title>Genomic Encyclopedia of Type Strains, Phase IV (KMG-IV): sequencing the most valuable type-strain genomes for metagenomic binning, comparative biology and taxonomic classification.</title>
        <authorList>
            <person name="Goeker M."/>
        </authorList>
    </citation>
    <scope>NUCLEOTIDE SEQUENCE [LARGE SCALE GENOMIC DNA]</scope>
    <source>
        <strain evidence="1 2">DSM 25335</strain>
    </source>
</reference>
<comment type="caution">
    <text evidence="1">The sequence shown here is derived from an EMBL/GenBank/DDBJ whole genome shotgun (WGS) entry which is preliminary data.</text>
</comment>
<dbReference type="AlphaFoldDB" id="A0A7W8HXX1"/>
<dbReference type="RefSeq" id="WP_183253634.1">
    <property type="nucleotide sequence ID" value="NZ_BAAAFF010000005.1"/>
</dbReference>
<dbReference type="EMBL" id="JACHFZ010000002">
    <property type="protein sequence ID" value="MBB5291845.1"/>
    <property type="molecule type" value="Genomic_DNA"/>
</dbReference>
<evidence type="ECO:0000313" key="1">
    <source>
        <dbReference type="EMBL" id="MBB5291845.1"/>
    </source>
</evidence>
<sequence length="125" mass="13888">MTILNIDRSVAAILEAARQGEFISYGDVAKANGFEWSFTMNHLMPKHLDMILAKADAQGWPLITANVVNKQNIGSGKLEEQSLSGFVSCARRLGYEVGDSDRQVFLEEQQRETFAFAKKYDGGVQ</sequence>
<accession>A0A7W8HXX1</accession>
<evidence type="ECO:0000313" key="2">
    <source>
        <dbReference type="Proteomes" id="UP000566663"/>
    </source>
</evidence>